<accession>F5Y9C7</accession>
<reference evidence="9" key="1">
    <citation type="submission" date="2009-12" db="EMBL/GenBank/DDBJ databases">
        <title>Complete sequence of Treponema azotonutricium strain ZAS-9.</title>
        <authorList>
            <person name="Tetu S.G."/>
            <person name="Matson E."/>
            <person name="Ren Q."/>
            <person name="Seshadri R."/>
            <person name="Elbourne L."/>
            <person name="Hassan K.A."/>
            <person name="Durkin A."/>
            <person name="Radune D."/>
            <person name="Mohamoud Y."/>
            <person name="Shay R."/>
            <person name="Jin S."/>
            <person name="Zhang X."/>
            <person name="Lucey K."/>
            <person name="Ballor N.R."/>
            <person name="Ottesen E."/>
            <person name="Rosenthal R."/>
            <person name="Allen A."/>
            <person name="Leadbetter J.R."/>
            <person name="Paulsen I.T."/>
        </authorList>
    </citation>
    <scope>NUCLEOTIDE SEQUENCE [LARGE SCALE GENOMIC DNA]</scope>
    <source>
        <strain evidence="9">ATCC BAA-888 / DSM 13862 / ZAS-9</strain>
    </source>
</reference>
<reference evidence="8 9" key="2">
    <citation type="journal article" date="2011" name="ISME J.">
        <title>RNA-seq reveals cooperative metabolic interactions between two termite-gut spirochete species in co-culture.</title>
        <authorList>
            <person name="Rosenthal A.Z."/>
            <person name="Matson E.G."/>
            <person name="Eldar A."/>
            <person name="Leadbetter J.R."/>
        </authorList>
    </citation>
    <scope>NUCLEOTIDE SEQUENCE [LARGE SCALE GENOMIC DNA]</scope>
    <source>
        <strain evidence="9">ATCC BAA-888 / DSM 13862 / ZAS-9</strain>
    </source>
</reference>
<feature type="transmembrane region" description="Helical" evidence="7">
    <location>
        <begin position="394"/>
        <end position="414"/>
    </location>
</feature>
<feature type="transmembrane region" description="Helical" evidence="7">
    <location>
        <begin position="193"/>
        <end position="212"/>
    </location>
</feature>
<dbReference type="eggNOG" id="COG0534">
    <property type="taxonomic scope" value="Bacteria"/>
</dbReference>
<dbReference type="NCBIfam" id="TIGR00797">
    <property type="entry name" value="matE"/>
    <property type="match status" value="1"/>
</dbReference>
<sequence>MVKDRSFYSTLAKIALPLALQNLITFGIGLADNFMVGSLGDLALSGVFLSNQVQWILQMLCAGLSAAMVVLAAQYIGKGDIKNAKIVINITLKIAFAVGLALTVVVLFIPRAILGLFTEDQAVIAEGMKYIGVVCFSYVFFCCSNMLLASMRCVQNTKIGFLSSLTGFCVNVFLNWVLIFGHLGMPVLGVKGAAIATVIARASEFTVAFCYARFGDKILAFRLADLRLWNKLLLGDFFKYGFPVILGDIIWGIAGTVQVAILGRLGAEVLAANTIAANLHQLLGVIVYAIAGASGVIIGRTVGSGDIEKVKAYSKTLQKIFICFGLVTGIIIFLLKDFILALGFKAISPEAHSYAIQFLTVFSITIVGTSYQMSVLTGIVRAGGATSFVLLNDLFWVWVVVIPSALLSAFVFHFPPVVVFACLKCDQIFKCSVAVVKLHKWNWMKKLTRES</sequence>
<evidence type="ECO:0000256" key="1">
    <source>
        <dbReference type="ARBA" id="ARBA00004651"/>
    </source>
</evidence>
<feature type="transmembrane region" description="Helical" evidence="7">
    <location>
        <begin position="55"/>
        <end position="76"/>
    </location>
</feature>
<evidence type="ECO:0000313" key="9">
    <source>
        <dbReference type="Proteomes" id="UP000009222"/>
    </source>
</evidence>
<keyword evidence="9" id="KW-1185">Reference proteome</keyword>
<feature type="transmembrane region" description="Helical" evidence="7">
    <location>
        <begin position="88"/>
        <end position="110"/>
    </location>
</feature>
<dbReference type="PIRSF" id="PIRSF006603">
    <property type="entry name" value="DinF"/>
    <property type="match status" value="1"/>
</dbReference>
<evidence type="ECO:0000256" key="2">
    <source>
        <dbReference type="ARBA" id="ARBA00022448"/>
    </source>
</evidence>
<proteinExistence type="predicted"/>
<evidence type="ECO:0000256" key="4">
    <source>
        <dbReference type="ARBA" id="ARBA00022692"/>
    </source>
</evidence>
<gene>
    <name evidence="8" type="ordered locus">TREAZ_2134</name>
</gene>
<feature type="transmembrane region" description="Helical" evidence="7">
    <location>
        <begin position="281"/>
        <end position="299"/>
    </location>
</feature>
<evidence type="ECO:0000256" key="6">
    <source>
        <dbReference type="ARBA" id="ARBA00023136"/>
    </source>
</evidence>
<dbReference type="RefSeq" id="WP_015709915.1">
    <property type="nucleotide sequence ID" value="NC_015577.1"/>
</dbReference>
<feature type="transmembrane region" description="Helical" evidence="7">
    <location>
        <begin position="161"/>
        <end position="181"/>
    </location>
</feature>
<evidence type="ECO:0000256" key="3">
    <source>
        <dbReference type="ARBA" id="ARBA00022475"/>
    </source>
</evidence>
<keyword evidence="4 7" id="KW-0812">Transmembrane</keyword>
<dbReference type="Pfam" id="PF01554">
    <property type="entry name" value="MatE"/>
    <property type="match status" value="2"/>
</dbReference>
<name>F5Y9C7_LEAAZ</name>
<dbReference type="HOGENOM" id="CLU_012893_5_1_12"/>
<dbReference type="InterPro" id="IPR002528">
    <property type="entry name" value="MATE_fam"/>
</dbReference>
<protein>
    <submittedName>
        <fullName evidence="8">MATE efflux family protein</fullName>
    </submittedName>
</protein>
<keyword evidence="6 7" id="KW-0472">Membrane</keyword>
<feature type="transmembrane region" description="Helical" evidence="7">
    <location>
        <begin position="354"/>
        <end position="373"/>
    </location>
</feature>
<keyword evidence="2" id="KW-0813">Transport</keyword>
<feature type="transmembrane region" description="Helical" evidence="7">
    <location>
        <begin position="320"/>
        <end position="342"/>
    </location>
</feature>
<evidence type="ECO:0000256" key="7">
    <source>
        <dbReference type="SAM" id="Phobius"/>
    </source>
</evidence>
<dbReference type="InterPro" id="IPR047135">
    <property type="entry name" value="YsiQ"/>
</dbReference>
<feature type="transmembrane region" description="Helical" evidence="7">
    <location>
        <begin position="12"/>
        <end position="35"/>
    </location>
</feature>
<keyword evidence="5 7" id="KW-1133">Transmembrane helix</keyword>
<comment type="subcellular location">
    <subcellularLocation>
        <location evidence="1">Cell membrane</location>
        <topology evidence="1">Multi-pass membrane protein</topology>
    </subcellularLocation>
</comment>
<organism evidence="8 9">
    <name type="scientific">Leadbettera azotonutricia (strain ATCC BAA-888 / DSM 13862 / ZAS-9)</name>
    <name type="common">Treponema azotonutricium</name>
    <dbReference type="NCBI Taxonomy" id="545695"/>
    <lineage>
        <taxon>Bacteria</taxon>
        <taxon>Pseudomonadati</taxon>
        <taxon>Spirochaetota</taxon>
        <taxon>Spirochaetia</taxon>
        <taxon>Spirochaetales</taxon>
        <taxon>Breznakiellaceae</taxon>
        <taxon>Leadbettera</taxon>
    </lineage>
</organism>
<dbReference type="GO" id="GO:0005886">
    <property type="term" value="C:plasma membrane"/>
    <property type="evidence" value="ECO:0007669"/>
    <property type="project" value="UniProtKB-SubCell"/>
</dbReference>
<dbReference type="PANTHER" id="PTHR42925:SF2">
    <property type="entry name" value="NA+ DRIVEN MULTIDRUG EFFLUX PUMP"/>
    <property type="match status" value="1"/>
</dbReference>
<dbReference type="GO" id="GO:0015297">
    <property type="term" value="F:antiporter activity"/>
    <property type="evidence" value="ECO:0007669"/>
    <property type="project" value="InterPro"/>
</dbReference>
<dbReference type="PANTHER" id="PTHR42925">
    <property type="entry name" value="MULTIDRUG AND TOXIN EFFLUX PROTEIN MATE FAMILY"/>
    <property type="match status" value="1"/>
</dbReference>
<dbReference type="KEGG" id="taz:TREAZ_2134"/>
<dbReference type="AlphaFoldDB" id="F5Y9C7"/>
<dbReference type="InParanoid" id="F5Y9C7"/>
<dbReference type="EMBL" id="CP001841">
    <property type="protein sequence ID" value="AEF80945.1"/>
    <property type="molecule type" value="Genomic_DNA"/>
</dbReference>
<evidence type="ECO:0000256" key="5">
    <source>
        <dbReference type="ARBA" id="ARBA00022989"/>
    </source>
</evidence>
<evidence type="ECO:0000313" key="8">
    <source>
        <dbReference type="EMBL" id="AEF80945.1"/>
    </source>
</evidence>
<feature type="transmembrane region" description="Helical" evidence="7">
    <location>
        <begin position="237"/>
        <end position="261"/>
    </location>
</feature>
<dbReference type="OrthoDB" id="9780160at2"/>
<feature type="transmembrane region" description="Helical" evidence="7">
    <location>
        <begin position="130"/>
        <end position="149"/>
    </location>
</feature>
<keyword evidence="3" id="KW-1003">Cell membrane</keyword>
<dbReference type="STRING" id="545695.TREAZ_2134"/>
<dbReference type="GO" id="GO:0042910">
    <property type="term" value="F:xenobiotic transmembrane transporter activity"/>
    <property type="evidence" value="ECO:0007669"/>
    <property type="project" value="InterPro"/>
</dbReference>
<dbReference type="InterPro" id="IPR048279">
    <property type="entry name" value="MdtK-like"/>
</dbReference>
<dbReference type="Proteomes" id="UP000009222">
    <property type="component" value="Chromosome"/>
</dbReference>